<evidence type="ECO:0000256" key="2">
    <source>
        <dbReference type="SAM" id="SignalP"/>
    </source>
</evidence>
<proteinExistence type="predicted"/>
<keyword evidence="1" id="KW-0175">Coiled coil</keyword>
<comment type="caution">
    <text evidence="3">The sequence shown here is derived from an EMBL/GenBank/DDBJ whole genome shotgun (WGS) entry which is preliminary data.</text>
</comment>
<name>A0A6D2L983_9BRAS</name>
<gene>
    <name evidence="3" type="ORF">MERR_LOCUS49610</name>
</gene>
<organism evidence="3 4">
    <name type="scientific">Microthlaspi erraticum</name>
    <dbReference type="NCBI Taxonomy" id="1685480"/>
    <lineage>
        <taxon>Eukaryota</taxon>
        <taxon>Viridiplantae</taxon>
        <taxon>Streptophyta</taxon>
        <taxon>Embryophyta</taxon>
        <taxon>Tracheophyta</taxon>
        <taxon>Spermatophyta</taxon>
        <taxon>Magnoliopsida</taxon>
        <taxon>eudicotyledons</taxon>
        <taxon>Gunneridae</taxon>
        <taxon>Pentapetalae</taxon>
        <taxon>rosids</taxon>
        <taxon>malvids</taxon>
        <taxon>Brassicales</taxon>
        <taxon>Brassicaceae</taxon>
        <taxon>Coluteocarpeae</taxon>
        <taxon>Microthlaspi</taxon>
    </lineage>
</organism>
<reference evidence="3" key="1">
    <citation type="submission" date="2020-01" db="EMBL/GenBank/DDBJ databases">
        <authorList>
            <person name="Mishra B."/>
        </authorList>
    </citation>
    <scope>NUCLEOTIDE SEQUENCE [LARGE SCALE GENOMIC DNA]</scope>
</reference>
<keyword evidence="4" id="KW-1185">Reference proteome</keyword>
<dbReference type="Proteomes" id="UP000467841">
    <property type="component" value="Unassembled WGS sequence"/>
</dbReference>
<dbReference type="InterPro" id="IPR037490">
    <property type="entry name" value="WAP"/>
</dbReference>
<feature type="coiled-coil region" evidence="1">
    <location>
        <begin position="474"/>
        <end position="536"/>
    </location>
</feature>
<accession>A0A6D2L983</accession>
<dbReference type="EMBL" id="CACVBM020001939">
    <property type="protein sequence ID" value="CAA7062374.1"/>
    <property type="molecule type" value="Genomic_DNA"/>
</dbReference>
<feature type="coiled-coil region" evidence="1">
    <location>
        <begin position="314"/>
        <end position="448"/>
    </location>
</feature>
<feature type="coiled-coil region" evidence="1">
    <location>
        <begin position="215"/>
        <end position="245"/>
    </location>
</feature>
<evidence type="ECO:0008006" key="5">
    <source>
        <dbReference type="Google" id="ProtNLM"/>
    </source>
</evidence>
<keyword evidence="2" id="KW-0732">Signal</keyword>
<evidence type="ECO:0000256" key="1">
    <source>
        <dbReference type="SAM" id="Coils"/>
    </source>
</evidence>
<sequence length="578" mass="66274">MRFSLLLTTFSVSGILLMYEEVMMSDYARLDSPDHDGSILINTVIKKNENPDVESFGKKSLLLEKTTEIAGLRQELELISKLLTGHANGDTDGLQHKISGTIVSASSVWDTNGKQRGSVTSTPEKSEDLTQLSREDLIKHFKSEMIQLKREHDYTIQEMTEEYFSIKRRCLNLEERGSFSCLKKDKEFDALQKKIPEIISKLDKVSSEGDEKSQLDSLLIENLQLKDSLAEADQKISQLSQVEENHLKLIQKLESDVEDSHVEASIYWSVLGEFVNQIQCAKEESSESKIDLEDSFVESCMAEEYCAVVYKEALKEADKRLGCLNKNVSEKEDALRSEMAEKERLKEEIHRLECLVKEKEDLVQIAENDLATEREKLEMASQQSNNLQSQIDQQEVVKIIEGYEMEISELRQKLELVGKNMKTTENEKVESELKLSSAEAEQKRLEKQFVSTALSLDKWSQCFDNTECLVAEEMNKINLRLESMQRHLSDLLDEVDGLNARESMYKQLMEKKTCDLQKAETEVDLLGDEIESLLDLLKKIYIALDHYSPILKHYPGIIEILKLVRRELKGESKRVSVY</sequence>
<protein>
    <recommendedName>
        <fullName evidence="5">NAB domain-containing protein</fullName>
    </recommendedName>
</protein>
<feature type="signal peptide" evidence="2">
    <location>
        <begin position="1"/>
        <end position="24"/>
    </location>
</feature>
<dbReference type="OrthoDB" id="619142at2759"/>
<dbReference type="PANTHER" id="PTHR33883:SF11">
    <property type="entry name" value="WPP DOMAIN-ASSOCIATED PROTEIN"/>
    <property type="match status" value="1"/>
</dbReference>
<dbReference type="PANTHER" id="PTHR33883">
    <property type="entry name" value="WPP DOMAIN-ASSOCIATED PROTEIN"/>
    <property type="match status" value="1"/>
</dbReference>
<feature type="chain" id="PRO_5025452496" description="NAB domain-containing protein" evidence="2">
    <location>
        <begin position="25"/>
        <end position="578"/>
    </location>
</feature>
<evidence type="ECO:0000313" key="4">
    <source>
        <dbReference type="Proteomes" id="UP000467841"/>
    </source>
</evidence>
<dbReference type="AlphaFoldDB" id="A0A6D2L983"/>
<evidence type="ECO:0000313" key="3">
    <source>
        <dbReference type="EMBL" id="CAA7062374.1"/>
    </source>
</evidence>